<protein>
    <submittedName>
        <fullName evidence="1">Uncharacterized protein</fullName>
    </submittedName>
</protein>
<proteinExistence type="predicted"/>
<evidence type="ECO:0000313" key="1">
    <source>
        <dbReference type="EMBL" id="NCH87070.1"/>
    </source>
</evidence>
<accession>A0A9Q4XLB1</accession>
<gene>
    <name evidence="1" type="ORF">EHJ13_06355</name>
</gene>
<sequence>MTIIAVEKECLLQEIEAWRVPMNYVRAFTAKSTQKGGLIGLDPFFFNDTEHLISPRHWLAIQAAFWCCAYREAEGREAQIEALAGVRAIFYTSGALGVGEITAMIQAWWRAAYPVHLVPAPNHTAAVTPPVFH</sequence>
<comment type="caution">
    <text evidence="1">The sequence shown here is derived from an EMBL/GenBank/DDBJ whole genome shotgun (WGS) entry which is preliminary data.</text>
</comment>
<name>A0A9Q4XLB1_9ENTR</name>
<dbReference type="RefSeq" id="WP_161590589.1">
    <property type="nucleotide sequence ID" value="NZ_RPBY01000002.1"/>
</dbReference>
<dbReference type="AlphaFoldDB" id="A0A9Q4XLB1"/>
<reference evidence="1" key="1">
    <citation type="submission" date="2018-11" db="EMBL/GenBank/DDBJ databases">
        <title>Genomics analysis of Putative Virulence Factors on Adhesion and Cytotoxicity for Cronobacter spp.</title>
        <authorList>
            <person name="Cui J."/>
        </authorList>
    </citation>
    <scope>NUCLEOTIDE SEQUENCE</scope>
    <source>
        <strain evidence="1">SD69</strain>
    </source>
</reference>
<dbReference type="Proteomes" id="UP000778262">
    <property type="component" value="Unassembled WGS sequence"/>
</dbReference>
<dbReference type="EMBL" id="RPBY01000002">
    <property type="protein sequence ID" value="NCH87070.1"/>
    <property type="molecule type" value="Genomic_DNA"/>
</dbReference>
<evidence type="ECO:0000313" key="2">
    <source>
        <dbReference type="Proteomes" id="UP000778262"/>
    </source>
</evidence>
<organism evidence="1 2">
    <name type="scientific">Cronobacter dublinensis</name>
    <dbReference type="NCBI Taxonomy" id="413497"/>
    <lineage>
        <taxon>Bacteria</taxon>
        <taxon>Pseudomonadati</taxon>
        <taxon>Pseudomonadota</taxon>
        <taxon>Gammaproteobacteria</taxon>
        <taxon>Enterobacterales</taxon>
        <taxon>Enterobacteriaceae</taxon>
        <taxon>Cronobacter</taxon>
    </lineage>
</organism>